<proteinExistence type="predicted"/>
<evidence type="ECO:0000313" key="2">
    <source>
        <dbReference type="EMBL" id="OCF28410.1"/>
    </source>
</evidence>
<dbReference type="EMBL" id="KI894019">
    <property type="protein sequence ID" value="OCF28410.1"/>
    <property type="molecule type" value="Genomic_DNA"/>
</dbReference>
<reference evidence="2" key="1">
    <citation type="submission" date="2013-07" db="EMBL/GenBank/DDBJ databases">
        <title>The Genome Sequence of Cryptococcus bestiolae CBS10118.</title>
        <authorList>
            <consortium name="The Broad Institute Genome Sequencing Platform"/>
            <person name="Cuomo C."/>
            <person name="Litvintseva A."/>
            <person name="Chen Y."/>
            <person name="Heitman J."/>
            <person name="Sun S."/>
            <person name="Springer D."/>
            <person name="Dromer F."/>
            <person name="Young S.K."/>
            <person name="Zeng Q."/>
            <person name="Gargeya S."/>
            <person name="Fitzgerald M."/>
            <person name="Abouelleil A."/>
            <person name="Alvarado L."/>
            <person name="Berlin A.M."/>
            <person name="Chapman S.B."/>
            <person name="Dewar J."/>
            <person name="Goldberg J."/>
            <person name="Griggs A."/>
            <person name="Gujja S."/>
            <person name="Hansen M."/>
            <person name="Howarth C."/>
            <person name="Imamovic A."/>
            <person name="Larimer J."/>
            <person name="McCowan C."/>
            <person name="Murphy C."/>
            <person name="Pearson M."/>
            <person name="Priest M."/>
            <person name="Roberts A."/>
            <person name="Saif S."/>
            <person name="Shea T."/>
            <person name="Sykes S."/>
            <person name="Wortman J."/>
            <person name="Nusbaum C."/>
            <person name="Birren B."/>
        </authorList>
    </citation>
    <scope>NUCLEOTIDE SEQUENCE [LARGE SCALE GENOMIC DNA]</scope>
    <source>
        <strain evidence="2">CBS 10118</strain>
    </source>
</reference>
<dbReference type="AlphaFoldDB" id="A0A1B9GBL1"/>
<dbReference type="EMBL" id="CP144542">
    <property type="protein sequence ID" value="WVW82552.1"/>
    <property type="molecule type" value="Genomic_DNA"/>
</dbReference>
<name>A0A1B9GBL1_9TREE</name>
<dbReference type="Proteomes" id="UP000092730">
    <property type="component" value="Chromosome 2"/>
</dbReference>
<sequence>MSDEERAGRFSHRSGGGFLSSTTGKAITAAAGFSIALEGCLVYKYRNAPPAAQAQDSERGLESVASSCENPITTVTVTRETTRTVTREATVTETQTAAWQEPSSSSDAKLLSVDMSFQPVNDDRIPGKFLREPADTNTNTQNGNDQA</sequence>
<reference evidence="3" key="2">
    <citation type="submission" date="2013-07" db="EMBL/GenBank/DDBJ databases">
        <authorList>
            <consortium name="The Broad Institute Genome Sequencing Platform"/>
            <person name="Cuomo C."/>
            <person name="Litvintseva A."/>
            <person name="Chen Y."/>
            <person name="Heitman J."/>
            <person name="Sun S."/>
            <person name="Springer D."/>
            <person name="Dromer F."/>
            <person name="Young S.K."/>
            <person name="Zeng Q."/>
            <person name="Gargeya S."/>
            <person name="Fitzgerald M."/>
            <person name="Abouelleil A."/>
            <person name="Alvarado L."/>
            <person name="Berlin A.M."/>
            <person name="Chapman S.B."/>
            <person name="Dewar J."/>
            <person name="Goldberg J."/>
            <person name="Griggs A."/>
            <person name="Gujja S."/>
            <person name="Hansen M."/>
            <person name="Howarth C."/>
            <person name="Imamovic A."/>
            <person name="Larimer J."/>
            <person name="McCowan C."/>
            <person name="Murphy C."/>
            <person name="Pearson M."/>
            <person name="Priest M."/>
            <person name="Roberts A."/>
            <person name="Saif S."/>
            <person name="Shea T."/>
            <person name="Sykes S."/>
            <person name="Wortman J."/>
            <person name="Nusbaum C."/>
            <person name="Birren B."/>
        </authorList>
    </citation>
    <scope>NUCLEOTIDE SEQUENCE</scope>
    <source>
        <strain evidence="3">CBS 10118</strain>
    </source>
</reference>
<reference evidence="2" key="3">
    <citation type="submission" date="2014-01" db="EMBL/GenBank/DDBJ databases">
        <title>Evolution of pathogenesis and genome organization in the Tremellales.</title>
        <authorList>
            <person name="Cuomo C."/>
            <person name="Litvintseva A."/>
            <person name="Heitman J."/>
            <person name="Chen Y."/>
            <person name="Sun S."/>
            <person name="Springer D."/>
            <person name="Dromer F."/>
            <person name="Young S."/>
            <person name="Zeng Q."/>
            <person name="Chapman S."/>
            <person name="Gujja S."/>
            <person name="Saif S."/>
            <person name="Birren B."/>
        </authorList>
    </citation>
    <scope>NUCLEOTIDE SEQUENCE</scope>
    <source>
        <strain evidence="2">CBS 10118</strain>
    </source>
</reference>
<accession>A0A1B9GBL1</accession>
<dbReference type="VEuPathDB" id="FungiDB:I302_03269"/>
<feature type="compositionally biased region" description="Low complexity" evidence="1">
    <location>
        <begin position="135"/>
        <end position="147"/>
    </location>
</feature>
<feature type="region of interest" description="Disordered" evidence="1">
    <location>
        <begin position="119"/>
        <end position="147"/>
    </location>
</feature>
<organism evidence="2">
    <name type="scientific">Kwoniella bestiolae CBS 10118</name>
    <dbReference type="NCBI Taxonomy" id="1296100"/>
    <lineage>
        <taxon>Eukaryota</taxon>
        <taxon>Fungi</taxon>
        <taxon>Dikarya</taxon>
        <taxon>Basidiomycota</taxon>
        <taxon>Agaricomycotina</taxon>
        <taxon>Tremellomycetes</taxon>
        <taxon>Tremellales</taxon>
        <taxon>Cryptococcaceae</taxon>
        <taxon>Kwoniella</taxon>
    </lineage>
</organism>
<evidence type="ECO:0000313" key="3">
    <source>
        <dbReference type="EMBL" id="WVW82552.1"/>
    </source>
</evidence>
<reference evidence="3" key="4">
    <citation type="submission" date="2024-02" db="EMBL/GenBank/DDBJ databases">
        <title>Comparative genomics of Cryptococcus and Kwoniella reveals pathogenesis evolution and contrasting modes of karyotype evolution via chromosome fusion or intercentromeric recombination.</title>
        <authorList>
            <person name="Coelho M.A."/>
            <person name="David-Palma M."/>
            <person name="Shea T."/>
            <person name="Bowers K."/>
            <person name="McGinley-Smith S."/>
            <person name="Mohammad A.W."/>
            <person name="Gnirke A."/>
            <person name="Yurkov A.M."/>
            <person name="Nowrousian M."/>
            <person name="Sun S."/>
            <person name="Cuomo C.A."/>
            <person name="Heitman J."/>
        </authorList>
    </citation>
    <scope>NUCLEOTIDE SEQUENCE</scope>
    <source>
        <strain evidence="3">CBS 10118</strain>
    </source>
</reference>
<evidence type="ECO:0000256" key="1">
    <source>
        <dbReference type="SAM" id="MobiDB-lite"/>
    </source>
</evidence>
<dbReference type="KEGG" id="kbi:30207668"/>
<keyword evidence="4" id="KW-1185">Reference proteome</keyword>
<protein>
    <submittedName>
        <fullName evidence="2">Uncharacterized protein</fullName>
    </submittedName>
</protein>
<dbReference type="RefSeq" id="XP_019049480.1">
    <property type="nucleotide sequence ID" value="XM_019189918.1"/>
</dbReference>
<evidence type="ECO:0000313" key="4">
    <source>
        <dbReference type="Proteomes" id="UP000092730"/>
    </source>
</evidence>
<feature type="compositionally biased region" description="Basic and acidic residues" evidence="1">
    <location>
        <begin position="121"/>
        <end position="134"/>
    </location>
</feature>
<gene>
    <name evidence="2" type="ORF">I302_03269</name>
    <name evidence="3" type="ORF">I302_104563</name>
</gene>
<dbReference type="GeneID" id="30207668"/>